<evidence type="ECO:0000313" key="2">
    <source>
        <dbReference type="Proteomes" id="UP000694843"/>
    </source>
</evidence>
<dbReference type="InterPro" id="IPR026992">
    <property type="entry name" value="DIOX_N"/>
</dbReference>
<feature type="non-terminal residue" evidence="3">
    <location>
        <position position="188"/>
    </location>
</feature>
<evidence type="ECO:0000313" key="3">
    <source>
        <dbReference type="RefSeq" id="XP_047739134.1"/>
    </source>
</evidence>
<dbReference type="InterPro" id="IPR027443">
    <property type="entry name" value="IPNS-like_sf"/>
</dbReference>
<dbReference type="KEGG" id="hazt:125178724"/>
<keyword evidence="2" id="KW-1185">Reference proteome</keyword>
<dbReference type="Gene3D" id="2.60.120.330">
    <property type="entry name" value="B-lactam Antibiotic, Isopenicillin N Synthase, Chain"/>
    <property type="match status" value="1"/>
</dbReference>
<dbReference type="Pfam" id="PF14226">
    <property type="entry name" value="DIOX_N"/>
    <property type="match status" value="1"/>
</dbReference>
<dbReference type="OrthoDB" id="288590at2759"/>
<accession>A0A979FSQ6</accession>
<feature type="domain" description="Non-haem dioxygenase N-terminal" evidence="1">
    <location>
        <begin position="9"/>
        <end position="97"/>
    </location>
</feature>
<dbReference type="RefSeq" id="XP_047739134.1">
    <property type="nucleotide sequence ID" value="XM_047883178.1"/>
</dbReference>
<dbReference type="InterPro" id="IPR050231">
    <property type="entry name" value="Iron_ascorbate_oxido_reductase"/>
</dbReference>
<reference evidence="3" key="1">
    <citation type="submission" date="2025-08" db="UniProtKB">
        <authorList>
            <consortium name="RefSeq"/>
        </authorList>
    </citation>
    <scope>IDENTIFICATION</scope>
    <source>
        <tissue evidence="3">Whole organism</tissue>
    </source>
</reference>
<organism evidence="2 3">
    <name type="scientific">Hyalella azteca</name>
    <name type="common">Amphipod</name>
    <dbReference type="NCBI Taxonomy" id="294128"/>
    <lineage>
        <taxon>Eukaryota</taxon>
        <taxon>Metazoa</taxon>
        <taxon>Ecdysozoa</taxon>
        <taxon>Arthropoda</taxon>
        <taxon>Crustacea</taxon>
        <taxon>Multicrustacea</taxon>
        <taxon>Malacostraca</taxon>
        <taxon>Eumalacostraca</taxon>
        <taxon>Peracarida</taxon>
        <taxon>Amphipoda</taxon>
        <taxon>Senticaudata</taxon>
        <taxon>Talitrida</taxon>
        <taxon>Talitroidea</taxon>
        <taxon>Hyalellidae</taxon>
        <taxon>Hyalella</taxon>
    </lineage>
</organism>
<dbReference type="PANTHER" id="PTHR47990">
    <property type="entry name" value="2-OXOGLUTARATE (2OG) AND FE(II)-DEPENDENT OXYGENASE SUPERFAMILY PROTEIN-RELATED"/>
    <property type="match status" value="1"/>
</dbReference>
<dbReference type="Proteomes" id="UP000694843">
    <property type="component" value="Unplaced"/>
</dbReference>
<dbReference type="GeneID" id="125178724"/>
<gene>
    <name evidence="3" type="primary">LOC125178724</name>
</gene>
<proteinExistence type="predicted"/>
<dbReference type="SUPFAM" id="SSF51197">
    <property type="entry name" value="Clavaminate synthase-like"/>
    <property type="match status" value="1"/>
</dbReference>
<evidence type="ECO:0000259" key="1">
    <source>
        <dbReference type="Pfam" id="PF14226"/>
    </source>
</evidence>
<dbReference type="AlphaFoldDB" id="A0A979FSQ6"/>
<protein>
    <submittedName>
        <fullName evidence="3">UPF0676 protein C1494.01-like</fullName>
    </submittedName>
</protein>
<sequence length="188" mass="21297">MAEEDCRIIPVVDIATIGKTTDAEIPAVDLQRIGRQLTDACSNIGFVYITGHGIPESLIEKAFSSTGKFFELPLAVKEKYNRLDGQGYVAVDQETLELFLSRMVQYDQFTLPLVYLQPYGSKVLNEFLYCPDANEFLAVPRPNKLSFTLLRLGGDFKKHELRESFDVEFCFNRYPDEEIPDFGASVVH</sequence>
<name>A0A979FSQ6_HYAAZ</name>